<organism evidence="5 6">
    <name type="scientific">Ruminococcus turbiniformis</name>
    <dbReference type="NCBI Taxonomy" id="2881258"/>
    <lineage>
        <taxon>Bacteria</taxon>
        <taxon>Bacillati</taxon>
        <taxon>Bacillota</taxon>
        <taxon>Clostridia</taxon>
        <taxon>Eubacteriales</taxon>
        <taxon>Oscillospiraceae</taxon>
        <taxon>Ruminococcus</taxon>
    </lineage>
</organism>
<dbReference type="RefSeq" id="WP_227708136.1">
    <property type="nucleotide sequence ID" value="NZ_JAJEQX010000020.1"/>
</dbReference>
<evidence type="ECO:0000256" key="3">
    <source>
        <dbReference type="ARBA" id="ARBA00023163"/>
    </source>
</evidence>
<proteinExistence type="predicted"/>
<dbReference type="EMBL" id="JAJEQX010000020">
    <property type="protein sequence ID" value="MCC2254995.1"/>
    <property type="molecule type" value="Genomic_DNA"/>
</dbReference>
<keyword evidence="2" id="KW-0238">DNA-binding</keyword>
<evidence type="ECO:0000313" key="5">
    <source>
        <dbReference type="EMBL" id="MCC2254995.1"/>
    </source>
</evidence>
<keyword evidence="1" id="KW-0805">Transcription regulation</keyword>
<evidence type="ECO:0000256" key="2">
    <source>
        <dbReference type="ARBA" id="ARBA00023125"/>
    </source>
</evidence>
<dbReference type="SUPFAM" id="SSF46785">
    <property type="entry name" value="Winged helix' DNA-binding domain"/>
    <property type="match status" value="1"/>
</dbReference>
<dbReference type="SMART" id="SM00529">
    <property type="entry name" value="HTH_DTXR"/>
    <property type="match status" value="1"/>
</dbReference>
<dbReference type="PRINTS" id="PR00598">
    <property type="entry name" value="HTHMARR"/>
</dbReference>
<dbReference type="PROSITE" id="PS01117">
    <property type="entry name" value="HTH_MARR_1"/>
    <property type="match status" value="1"/>
</dbReference>
<evidence type="ECO:0000259" key="4">
    <source>
        <dbReference type="PROSITE" id="PS50995"/>
    </source>
</evidence>
<dbReference type="PROSITE" id="PS50995">
    <property type="entry name" value="HTH_MARR_2"/>
    <property type="match status" value="1"/>
</dbReference>
<dbReference type="Proteomes" id="UP001198151">
    <property type="component" value="Unassembled WGS sequence"/>
</dbReference>
<dbReference type="InterPro" id="IPR000835">
    <property type="entry name" value="HTH_MarR-typ"/>
</dbReference>
<evidence type="ECO:0000256" key="1">
    <source>
        <dbReference type="ARBA" id="ARBA00023015"/>
    </source>
</evidence>
<dbReference type="InterPro" id="IPR023187">
    <property type="entry name" value="Tscrpt_reg_MarR-type_CS"/>
</dbReference>
<feature type="domain" description="HTH marR-type" evidence="4">
    <location>
        <begin position="1"/>
        <end position="139"/>
    </location>
</feature>
<sequence>MELIYMKKFLDACHQAKRITELMPKLPERMTPRHIHVIDALFQLEQKEDSVKVSDVSGFLGVTRPSITKLLNELESLGAVEKIPDEADRRVTLIRLTEKGKKYYNFYVEEYQGWLLKQLGEADTEEFMTTVNTIARVYKIVSDQKTAPVFPGEE</sequence>
<accession>A0ABS8FY58</accession>
<protein>
    <submittedName>
        <fullName evidence="5">MarR family transcriptional regulator</fullName>
    </submittedName>
</protein>
<evidence type="ECO:0000313" key="6">
    <source>
        <dbReference type="Proteomes" id="UP001198151"/>
    </source>
</evidence>
<keyword evidence="6" id="KW-1185">Reference proteome</keyword>
<dbReference type="InterPro" id="IPR036390">
    <property type="entry name" value="WH_DNA-bd_sf"/>
</dbReference>
<reference evidence="5 6" key="1">
    <citation type="submission" date="2021-10" db="EMBL/GenBank/DDBJ databases">
        <title>Anaerobic single-cell dispensing facilitates the cultivation of human gut bacteria.</title>
        <authorList>
            <person name="Afrizal A."/>
        </authorList>
    </citation>
    <scope>NUCLEOTIDE SEQUENCE [LARGE SCALE GENOMIC DNA]</scope>
    <source>
        <strain evidence="5 6">CLA-AA-H200</strain>
    </source>
</reference>
<keyword evidence="3" id="KW-0804">Transcription</keyword>
<dbReference type="InterPro" id="IPR036388">
    <property type="entry name" value="WH-like_DNA-bd_sf"/>
</dbReference>
<dbReference type="Gene3D" id="1.10.10.10">
    <property type="entry name" value="Winged helix-like DNA-binding domain superfamily/Winged helix DNA-binding domain"/>
    <property type="match status" value="1"/>
</dbReference>
<dbReference type="PANTHER" id="PTHR33164:SF101">
    <property type="entry name" value="TRANSCRIPTIONAL REPRESSOR MPRA"/>
    <property type="match status" value="1"/>
</dbReference>
<dbReference type="SMART" id="SM00347">
    <property type="entry name" value="HTH_MARR"/>
    <property type="match status" value="1"/>
</dbReference>
<comment type="caution">
    <text evidence="5">The sequence shown here is derived from an EMBL/GenBank/DDBJ whole genome shotgun (WGS) entry which is preliminary data.</text>
</comment>
<gene>
    <name evidence="5" type="ORF">LKD70_11280</name>
</gene>
<name>A0ABS8FY58_9FIRM</name>
<dbReference type="PANTHER" id="PTHR33164">
    <property type="entry name" value="TRANSCRIPTIONAL REGULATOR, MARR FAMILY"/>
    <property type="match status" value="1"/>
</dbReference>
<dbReference type="InterPro" id="IPR022689">
    <property type="entry name" value="Iron_dep_repressor"/>
</dbReference>
<dbReference type="InterPro" id="IPR039422">
    <property type="entry name" value="MarR/SlyA-like"/>
</dbReference>
<dbReference type="Pfam" id="PF12802">
    <property type="entry name" value="MarR_2"/>
    <property type="match status" value="1"/>
</dbReference>